<dbReference type="AlphaFoldDB" id="A0ABD1XYZ3"/>
<comment type="caution">
    <text evidence="1">The sequence shown here is derived from an EMBL/GenBank/DDBJ whole genome shotgun (WGS) entry which is preliminary data.</text>
</comment>
<sequence length="141" mass="15718">MFSLIDGITNLPTSLLLLPWKSEKTENTSRIAARYPRSLANADIKQRELDDSRPACLPELQKTDNIDVVNIDNTPTCEMKRETLFDEAREMKLANCEQRTANTPHSRATCYTANSRLPNAASATLSKQMQLGMASFGSNKP</sequence>
<gene>
    <name evidence="1" type="ORF">R1flu_024783</name>
</gene>
<dbReference type="Proteomes" id="UP001605036">
    <property type="component" value="Unassembled WGS sequence"/>
</dbReference>
<dbReference type="EMBL" id="JBHFFA010000007">
    <property type="protein sequence ID" value="KAL2613091.1"/>
    <property type="molecule type" value="Genomic_DNA"/>
</dbReference>
<keyword evidence="2" id="KW-1185">Reference proteome</keyword>
<proteinExistence type="predicted"/>
<reference evidence="1 2" key="1">
    <citation type="submission" date="2024-09" db="EMBL/GenBank/DDBJ databases">
        <title>Chromosome-scale assembly of Riccia fluitans.</title>
        <authorList>
            <person name="Paukszto L."/>
            <person name="Sawicki J."/>
            <person name="Karawczyk K."/>
            <person name="Piernik-Szablinska J."/>
            <person name="Szczecinska M."/>
            <person name="Mazdziarz M."/>
        </authorList>
    </citation>
    <scope>NUCLEOTIDE SEQUENCE [LARGE SCALE GENOMIC DNA]</scope>
    <source>
        <strain evidence="1">Rf_01</strain>
        <tissue evidence="1">Aerial parts of the thallus</tissue>
    </source>
</reference>
<name>A0ABD1XYZ3_9MARC</name>
<evidence type="ECO:0000313" key="1">
    <source>
        <dbReference type="EMBL" id="KAL2613091.1"/>
    </source>
</evidence>
<organism evidence="1 2">
    <name type="scientific">Riccia fluitans</name>
    <dbReference type="NCBI Taxonomy" id="41844"/>
    <lineage>
        <taxon>Eukaryota</taxon>
        <taxon>Viridiplantae</taxon>
        <taxon>Streptophyta</taxon>
        <taxon>Embryophyta</taxon>
        <taxon>Marchantiophyta</taxon>
        <taxon>Marchantiopsida</taxon>
        <taxon>Marchantiidae</taxon>
        <taxon>Marchantiales</taxon>
        <taxon>Ricciaceae</taxon>
        <taxon>Riccia</taxon>
    </lineage>
</organism>
<accession>A0ABD1XYZ3</accession>
<evidence type="ECO:0000313" key="2">
    <source>
        <dbReference type="Proteomes" id="UP001605036"/>
    </source>
</evidence>
<protein>
    <submittedName>
        <fullName evidence="1">Uncharacterized protein</fullName>
    </submittedName>
</protein>